<keyword evidence="2" id="KW-1133">Transmembrane helix</keyword>
<keyword evidence="4" id="KW-0966">Cell projection</keyword>
<name>A0ABT9ZE39_9BACI</name>
<evidence type="ECO:0000256" key="1">
    <source>
        <dbReference type="SAM" id="Coils"/>
    </source>
</evidence>
<evidence type="ECO:0000313" key="4">
    <source>
        <dbReference type="EMBL" id="MDQ0230532.1"/>
    </source>
</evidence>
<sequence>MENEKQEFGKFQWFFFVIFIPIIFTFTLVVIILSVAGFDVLGKTKAVLAEVPIVEKLIVDEKEKKQADEAELEAKKEVRHNEEKKKLEETINEQTSIISGLESDVANKDSEIQNLQQEIKSLEAQLEEITNSESETNAKDISKLYNNMSSKKAAEIIPNLNENDAMLILTSLNDKQVGDILSKMAVEDAVKFTNLLASTSE</sequence>
<organism evidence="4 5">
    <name type="scientific">Metabacillus malikii</name>
    <dbReference type="NCBI Taxonomy" id="1504265"/>
    <lineage>
        <taxon>Bacteria</taxon>
        <taxon>Bacillati</taxon>
        <taxon>Bacillota</taxon>
        <taxon>Bacilli</taxon>
        <taxon>Bacillales</taxon>
        <taxon>Bacillaceae</taxon>
        <taxon>Metabacillus</taxon>
    </lineage>
</organism>
<evidence type="ECO:0000259" key="3">
    <source>
        <dbReference type="Pfam" id="PF03448"/>
    </source>
</evidence>
<dbReference type="Pfam" id="PF03448">
    <property type="entry name" value="MgtE_N"/>
    <property type="match status" value="1"/>
</dbReference>
<dbReference type="Gene3D" id="1.25.60.10">
    <property type="entry name" value="MgtE N-terminal domain-like"/>
    <property type="match status" value="1"/>
</dbReference>
<keyword evidence="4" id="KW-0282">Flagellum</keyword>
<feature type="coiled-coil region" evidence="1">
    <location>
        <begin position="58"/>
        <end position="139"/>
    </location>
</feature>
<dbReference type="RefSeq" id="WP_307339968.1">
    <property type="nucleotide sequence ID" value="NZ_JAUSUD010000006.1"/>
</dbReference>
<feature type="transmembrane region" description="Helical" evidence="2">
    <location>
        <begin position="12"/>
        <end position="36"/>
    </location>
</feature>
<accession>A0ABT9ZE39</accession>
<comment type="caution">
    <text evidence="4">The sequence shown here is derived from an EMBL/GenBank/DDBJ whole genome shotgun (WGS) entry which is preliminary data.</text>
</comment>
<keyword evidence="4" id="KW-0969">Cilium</keyword>
<dbReference type="Proteomes" id="UP001234495">
    <property type="component" value="Unassembled WGS sequence"/>
</dbReference>
<keyword evidence="5" id="KW-1185">Reference proteome</keyword>
<evidence type="ECO:0000313" key="5">
    <source>
        <dbReference type="Proteomes" id="UP001234495"/>
    </source>
</evidence>
<protein>
    <submittedName>
        <fullName evidence="4">Flagellar motility protein MotE (MotC chaperone)</fullName>
    </submittedName>
</protein>
<proteinExistence type="predicted"/>
<keyword evidence="2" id="KW-0812">Transmembrane</keyword>
<evidence type="ECO:0000256" key="2">
    <source>
        <dbReference type="SAM" id="Phobius"/>
    </source>
</evidence>
<gene>
    <name evidence="4" type="ORF">J2S19_001788</name>
</gene>
<keyword evidence="2" id="KW-0472">Membrane</keyword>
<dbReference type="SUPFAM" id="SSF158791">
    <property type="entry name" value="MgtE N-terminal domain-like"/>
    <property type="match status" value="1"/>
</dbReference>
<dbReference type="EMBL" id="JAUSUD010000006">
    <property type="protein sequence ID" value="MDQ0230532.1"/>
    <property type="molecule type" value="Genomic_DNA"/>
</dbReference>
<reference evidence="4 5" key="1">
    <citation type="submission" date="2023-07" db="EMBL/GenBank/DDBJ databases">
        <title>Genomic Encyclopedia of Type Strains, Phase IV (KMG-IV): sequencing the most valuable type-strain genomes for metagenomic binning, comparative biology and taxonomic classification.</title>
        <authorList>
            <person name="Goeker M."/>
        </authorList>
    </citation>
    <scope>NUCLEOTIDE SEQUENCE [LARGE SCALE GENOMIC DNA]</scope>
    <source>
        <strain evidence="4 5">DSM 29005</strain>
    </source>
</reference>
<keyword evidence="1" id="KW-0175">Coiled coil</keyword>
<dbReference type="InterPro" id="IPR038076">
    <property type="entry name" value="MgtE_N_sf"/>
</dbReference>
<dbReference type="InterPro" id="IPR006668">
    <property type="entry name" value="Mg_transptr_MgtE_intracell_dom"/>
</dbReference>
<feature type="domain" description="Magnesium transporter MgtE intracellular" evidence="3">
    <location>
        <begin position="135"/>
        <end position="196"/>
    </location>
</feature>